<feature type="transmembrane region" description="Helical" evidence="6">
    <location>
        <begin position="285"/>
        <end position="302"/>
    </location>
</feature>
<dbReference type="GO" id="GO:0005886">
    <property type="term" value="C:plasma membrane"/>
    <property type="evidence" value="ECO:0007669"/>
    <property type="project" value="UniProtKB-SubCell"/>
</dbReference>
<proteinExistence type="predicted"/>
<dbReference type="NCBIfam" id="NF037997">
    <property type="entry name" value="Na_Pi_symport"/>
    <property type="match status" value="1"/>
</dbReference>
<dbReference type="GO" id="GO:0005436">
    <property type="term" value="F:sodium:phosphate symporter activity"/>
    <property type="evidence" value="ECO:0007669"/>
    <property type="project" value="InterPro"/>
</dbReference>
<dbReference type="EMBL" id="CXWC01000013">
    <property type="protein sequence ID" value="CTQ77466.1"/>
    <property type="molecule type" value="Genomic_DNA"/>
</dbReference>
<evidence type="ECO:0000313" key="8">
    <source>
        <dbReference type="Proteomes" id="UP000049983"/>
    </source>
</evidence>
<evidence type="ECO:0000256" key="3">
    <source>
        <dbReference type="ARBA" id="ARBA00022692"/>
    </source>
</evidence>
<evidence type="ECO:0000256" key="6">
    <source>
        <dbReference type="SAM" id="Phobius"/>
    </source>
</evidence>
<dbReference type="AlphaFoldDB" id="A0A0M7ASS0"/>
<evidence type="ECO:0000256" key="2">
    <source>
        <dbReference type="ARBA" id="ARBA00022475"/>
    </source>
</evidence>
<evidence type="ECO:0000256" key="1">
    <source>
        <dbReference type="ARBA" id="ARBA00004651"/>
    </source>
</evidence>
<keyword evidence="2" id="KW-1003">Cell membrane</keyword>
<dbReference type="InterPro" id="IPR003841">
    <property type="entry name" value="Na/Pi_transpt"/>
</dbReference>
<protein>
    <submittedName>
        <fullName evidence="7">Na/Pi-cotransporter II-related protein</fullName>
    </submittedName>
</protein>
<evidence type="ECO:0000313" key="7">
    <source>
        <dbReference type="EMBL" id="CTQ77466.1"/>
    </source>
</evidence>
<keyword evidence="8" id="KW-1185">Reference proteome</keyword>
<feature type="transmembrane region" description="Helical" evidence="6">
    <location>
        <begin position="131"/>
        <end position="151"/>
    </location>
</feature>
<dbReference type="OrthoDB" id="9763003at2"/>
<dbReference type="GO" id="GO:0044341">
    <property type="term" value="P:sodium-dependent phosphate transport"/>
    <property type="evidence" value="ECO:0007669"/>
    <property type="project" value="InterPro"/>
</dbReference>
<reference evidence="8" key="1">
    <citation type="submission" date="2015-07" db="EMBL/GenBank/DDBJ databases">
        <authorList>
            <person name="Rodrigo-Torres Lidia"/>
            <person name="Arahal R.David."/>
        </authorList>
    </citation>
    <scope>NUCLEOTIDE SEQUENCE [LARGE SCALE GENOMIC DNA]</scope>
    <source>
        <strain evidence="8">CECT 5096</strain>
    </source>
</reference>
<keyword evidence="4 6" id="KW-1133">Transmembrane helix</keyword>
<feature type="transmembrane region" description="Helical" evidence="6">
    <location>
        <begin position="46"/>
        <end position="70"/>
    </location>
</feature>
<dbReference type="Pfam" id="PF02690">
    <property type="entry name" value="Na_Pi_cotrans"/>
    <property type="match status" value="2"/>
</dbReference>
<feature type="transmembrane region" description="Helical" evidence="6">
    <location>
        <begin position="82"/>
        <end position="100"/>
    </location>
</feature>
<organism evidence="7 8">
    <name type="scientific">Roseibium album</name>
    <dbReference type="NCBI Taxonomy" id="311410"/>
    <lineage>
        <taxon>Bacteria</taxon>
        <taxon>Pseudomonadati</taxon>
        <taxon>Pseudomonadota</taxon>
        <taxon>Alphaproteobacteria</taxon>
        <taxon>Hyphomicrobiales</taxon>
        <taxon>Stappiaceae</taxon>
        <taxon>Roseibium</taxon>
    </lineage>
</organism>
<sequence>MFVLLSGIVGGLGLFFAGVWLLTENLKRFAGRRLRRAIVGWTRHPLIAFSWGALAGGIAQSMSVLVFVLVGMLTAGLLTIRSTLPIIAGANVGASVLVLLATLNMKLVMLFVIGATGFAIANERLSRWQPLIAALFGLGILFLGIATLQESAVPLVQQPWAAQVLERVKDSFLLVFVAAAGLTFLAQTSTAISILAIALAGAGVFSVEQTIMAIYGSNFGSSINTLALSWNLRGRPMQIAMFQVLFNIIPCLVLVPLFYIERSTDLFLVKGIMGLFPGGLEQQMAYVYLLFNLTGAVIVFALNSPLSRLGEWLFPATASEDNSRLHYIHDQALVDPETALDLVDLEQNRLVKFFTKYFEHLRDDDKNGGSELTALHNSFQALAKEIDGFLDEFGETDHDHELYDRLNAALNRQRLLLGVEDTLHQLAQAIRSGPGLGSMNRFNQNVIEALDTVVLTLEGAVVDGRPSDQKRLGKIAGDRGDSMQRIRSAYLTADDHLNAESKLNLLKVTNLCQRFFMLLSEFTQEDNKDREVG</sequence>
<dbReference type="PANTHER" id="PTHR10010">
    <property type="entry name" value="SOLUTE CARRIER FAMILY 34 SODIUM PHOSPHATE , MEMBER 2-RELATED"/>
    <property type="match status" value="1"/>
</dbReference>
<dbReference type="PANTHER" id="PTHR10010:SF46">
    <property type="entry name" value="SODIUM-DEPENDENT PHOSPHATE TRANSPORT PROTEIN 2B"/>
    <property type="match status" value="1"/>
</dbReference>
<dbReference type="Proteomes" id="UP000049983">
    <property type="component" value="Unassembled WGS sequence"/>
</dbReference>
<keyword evidence="3 6" id="KW-0812">Transmembrane</keyword>
<dbReference type="GeneID" id="97672413"/>
<feature type="transmembrane region" description="Helical" evidence="6">
    <location>
        <begin position="107"/>
        <end position="125"/>
    </location>
</feature>
<keyword evidence="5 6" id="KW-0472">Membrane</keyword>
<evidence type="ECO:0000256" key="5">
    <source>
        <dbReference type="ARBA" id="ARBA00023136"/>
    </source>
</evidence>
<feature type="transmembrane region" description="Helical" evidence="6">
    <location>
        <begin position="211"/>
        <end position="232"/>
    </location>
</feature>
<name>A0A0M7ASS0_9HYPH</name>
<feature type="transmembrane region" description="Helical" evidence="6">
    <location>
        <begin position="172"/>
        <end position="205"/>
    </location>
</feature>
<accession>A0A0M7ASS0</accession>
<comment type="subcellular location">
    <subcellularLocation>
        <location evidence="1">Cell membrane</location>
        <topology evidence="1">Multi-pass membrane protein</topology>
    </subcellularLocation>
</comment>
<dbReference type="RefSeq" id="WP_055117802.1">
    <property type="nucleotide sequence ID" value="NZ_CXWA01000004.1"/>
</dbReference>
<gene>
    <name evidence="7" type="ORF">LA5096_05151</name>
</gene>
<evidence type="ECO:0000256" key="4">
    <source>
        <dbReference type="ARBA" id="ARBA00022989"/>
    </source>
</evidence>
<feature type="transmembrane region" description="Helical" evidence="6">
    <location>
        <begin position="6"/>
        <end position="26"/>
    </location>
</feature>
<feature type="transmembrane region" description="Helical" evidence="6">
    <location>
        <begin position="239"/>
        <end position="260"/>
    </location>
</feature>